<keyword evidence="1" id="KW-0202">Cytokine</keyword>
<keyword evidence="2" id="KW-0732">Signal</keyword>
<evidence type="ECO:0000313" key="5">
    <source>
        <dbReference type="Proteomes" id="UP000694892"/>
    </source>
</evidence>
<name>A0A974DHV5_XENLA</name>
<dbReference type="GO" id="GO:0005615">
    <property type="term" value="C:extracellular space"/>
    <property type="evidence" value="ECO:0007669"/>
    <property type="project" value="UniProtKB-KW"/>
</dbReference>
<dbReference type="AlphaFoldDB" id="A0A974DHV5"/>
<dbReference type="InterPro" id="IPR001811">
    <property type="entry name" value="Chemokine_IL8-like_dom"/>
</dbReference>
<dbReference type="SUPFAM" id="SSF54117">
    <property type="entry name" value="Interleukin 8-like chemokines"/>
    <property type="match status" value="1"/>
</dbReference>
<organism evidence="4 5">
    <name type="scientific">Xenopus laevis</name>
    <name type="common">African clawed frog</name>
    <dbReference type="NCBI Taxonomy" id="8355"/>
    <lineage>
        <taxon>Eukaryota</taxon>
        <taxon>Metazoa</taxon>
        <taxon>Chordata</taxon>
        <taxon>Craniata</taxon>
        <taxon>Vertebrata</taxon>
        <taxon>Euteleostomi</taxon>
        <taxon>Amphibia</taxon>
        <taxon>Batrachia</taxon>
        <taxon>Anura</taxon>
        <taxon>Pipoidea</taxon>
        <taxon>Pipidae</taxon>
        <taxon>Xenopodinae</taxon>
        <taxon>Xenopus</taxon>
        <taxon>Xenopus</taxon>
    </lineage>
</organism>
<dbReference type="GO" id="GO:0006955">
    <property type="term" value="P:immune response"/>
    <property type="evidence" value="ECO:0007669"/>
    <property type="project" value="InterPro"/>
</dbReference>
<dbReference type="PROSITE" id="PS51257">
    <property type="entry name" value="PROKAR_LIPOPROTEIN"/>
    <property type="match status" value="1"/>
</dbReference>
<evidence type="ECO:0000313" key="4">
    <source>
        <dbReference type="EMBL" id="OCT92303.1"/>
    </source>
</evidence>
<gene>
    <name evidence="4" type="ORF">XELAEV_18015358mg</name>
</gene>
<dbReference type="GO" id="GO:0008009">
    <property type="term" value="F:chemokine activity"/>
    <property type="evidence" value="ECO:0007669"/>
    <property type="project" value="InterPro"/>
</dbReference>
<accession>A0A974DHV5</accession>
<reference evidence="5" key="1">
    <citation type="journal article" date="2016" name="Nature">
        <title>Genome evolution in the allotetraploid frog Xenopus laevis.</title>
        <authorList>
            <person name="Session A.M."/>
            <person name="Uno Y."/>
            <person name="Kwon T."/>
            <person name="Chapman J.A."/>
            <person name="Toyoda A."/>
            <person name="Takahashi S."/>
            <person name="Fukui A."/>
            <person name="Hikosaka A."/>
            <person name="Suzuki A."/>
            <person name="Kondo M."/>
            <person name="van Heeringen S.J."/>
            <person name="Quigley I."/>
            <person name="Heinz S."/>
            <person name="Ogino H."/>
            <person name="Ochi H."/>
            <person name="Hellsten U."/>
            <person name="Lyons J.B."/>
            <person name="Simakov O."/>
            <person name="Putnam N."/>
            <person name="Stites J."/>
            <person name="Kuroki Y."/>
            <person name="Tanaka T."/>
            <person name="Michiue T."/>
            <person name="Watanabe M."/>
            <person name="Bogdanovic O."/>
            <person name="Lister R."/>
            <person name="Georgiou G."/>
            <person name="Paranjpe S.S."/>
            <person name="van Kruijsbergen I."/>
            <person name="Shu S."/>
            <person name="Carlson J."/>
            <person name="Kinoshita T."/>
            <person name="Ohta Y."/>
            <person name="Mawaribuchi S."/>
            <person name="Jenkins J."/>
            <person name="Grimwood J."/>
            <person name="Schmutz J."/>
            <person name="Mitros T."/>
            <person name="Mozaffari S.V."/>
            <person name="Suzuki Y."/>
            <person name="Haramoto Y."/>
            <person name="Yamamoto T.S."/>
            <person name="Takagi C."/>
            <person name="Heald R."/>
            <person name="Miller K."/>
            <person name="Haudenschild C."/>
            <person name="Kitzman J."/>
            <person name="Nakayama T."/>
            <person name="Izutsu Y."/>
            <person name="Robert J."/>
            <person name="Fortriede J."/>
            <person name="Burns K."/>
            <person name="Lotay V."/>
            <person name="Karimi K."/>
            <person name="Yasuoka Y."/>
            <person name="Dichmann D.S."/>
            <person name="Flajnik M.F."/>
            <person name="Houston D.W."/>
            <person name="Shendure J."/>
            <person name="DuPasquier L."/>
            <person name="Vize P.D."/>
            <person name="Zorn A.M."/>
            <person name="Ito M."/>
            <person name="Marcotte E.M."/>
            <person name="Wallingford J.B."/>
            <person name="Ito Y."/>
            <person name="Asashima M."/>
            <person name="Ueno N."/>
            <person name="Matsuda Y."/>
            <person name="Veenstra G.J."/>
            <person name="Fujiyama A."/>
            <person name="Harland R.M."/>
            <person name="Taira M."/>
            <person name="Rokhsar D.S."/>
        </authorList>
    </citation>
    <scope>NUCLEOTIDE SEQUENCE [LARGE SCALE GENOMIC DNA]</scope>
    <source>
        <strain evidence="5">J</strain>
    </source>
</reference>
<evidence type="ECO:0000259" key="3">
    <source>
        <dbReference type="Pfam" id="PF00048"/>
    </source>
</evidence>
<feature type="domain" description="Chemokine interleukin-8-like" evidence="3">
    <location>
        <begin position="33"/>
        <end position="69"/>
    </location>
</feature>
<dbReference type="EMBL" id="CM004469">
    <property type="protein sequence ID" value="OCT92303.1"/>
    <property type="molecule type" value="Genomic_DNA"/>
</dbReference>
<feature type="signal peptide" evidence="2">
    <location>
        <begin position="1"/>
        <end position="21"/>
    </location>
</feature>
<dbReference type="InterPro" id="IPR036048">
    <property type="entry name" value="Interleukin_8-like_sf"/>
</dbReference>
<proteinExistence type="predicted"/>
<sequence>MKATCFALLVILLLLGISCDALSPFRRYKETGCCSQLFHAKRIKLQNINSYRKTRSSCNQQAYIVDIKGIGDRCYKIQESLTKIMQKFDEQQKNGTN</sequence>
<evidence type="ECO:0000256" key="1">
    <source>
        <dbReference type="ARBA" id="ARBA00022514"/>
    </source>
</evidence>
<evidence type="ECO:0000256" key="2">
    <source>
        <dbReference type="SAM" id="SignalP"/>
    </source>
</evidence>
<dbReference type="Pfam" id="PF00048">
    <property type="entry name" value="IL8"/>
    <property type="match status" value="1"/>
</dbReference>
<dbReference type="Proteomes" id="UP000694892">
    <property type="component" value="Chromosome 2S"/>
</dbReference>
<feature type="chain" id="PRO_5036803949" description="Chemokine interleukin-8-like domain-containing protein" evidence="2">
    <location>
        <begin position="22"/>
        <end position="97"/>
    </location>
</feature>
<dbReference type="Gene3D" id="2.40.50.40">
    <property type="match status" value="1"/>
</dbReference>
<protein>
    <recommendedName>
        <fullName evidence="3">Chemokine interleukin-8-like domain-containing protein</fullName>
    </recommendedName>
</protein>